<sequence>MPIAASSSVVAFYHPQVEGSLRLADTTWGNGKLLDDVKVGGPVREAGVSGSSYLTWTCENSLICGSEGTAFEVAHEALGEVQSRAIKAFSDTSDIWTLPDGRLLSSSRSSGVRIFPPFPSWGSSASTSPQSTLSIHAASAVCGTSDGGNILWGTESGCVQLVKIEELDGPRFEWKIDGVNVGVASLRCTEIGGGSSFAVMAEDCSVLVGDVHACGIWSYKIPSESEERIDRLSSDLVAPSPCNESLLVAAIGPSRAIRFADVRQKKALKDLRLKLAPSSVSLRADGAFMAVGSEESAIVYDLRSLRKPVVVYENTPARSVAFYREHHYEKEEPPSPKSTPRGKQSSNVRSMTPHTQRLAGMLRRIGGGLNKTTSDDVTAVSSRLGIVSRIDDEEGSRSIMGENEEDGESHFEERRGSQASAGGVSLRKLSLNGNGSDADMEGLISTLNRMHVETIGKLSYLEMRQRKMEETLERIVNMLSLQHEKK</sequence>
<keyword evidence="3" id="KW-1185">Reference proteome</keyword>
<feature type="region of interest" description="Disordered" evidence="1">
    <location>
        <begin position="392"/>
        <end position="423"/>
    </location>
</feature>
<reference evidence="2 3" key="1">
    <citation type="submission" date="2020-04" db="EMBL/GenBank/DDBJ databases">
        <title>Perkinsus chesapeaki whole genome sequence.</title>
        <authorList>
            <person name="Bogema D.R."/>
        </authorList>
    </citation>
    <scope>NUCLEOTIDE SEQUENCE [LARGE SCALE GENOMIC DNA]</scope>
    <source>
        <strain evidence="2">ATCC PRA-425</strain>
    </source>
</reference>
<feature type="region of interest" description="Disordered" evidence="1">
    <location>
        <begin position="326"/>
        <end position="356"/>
    </location>
</feature>
<evidence type="ECO:0000313" key="3">
    <source>
        <dbReference type="Proteomes" id="UP000591131"/>
    </source>
</evidence>
<protein>
    <submittedName>
        <fullName evidence="2">Uncharacterized protein</fullName>
    </submittedName>
</protein>
<dbReference type="OrthoDB" id="444710at2759"/>
<dbReference type="Gene3D" id="2.130.10.10">
    <property type="entry name" value="YVTN repeat-like/Quinoprotein amine dehydrogenase"/>
    <property type="match status" value="1"/>
</dbReference>
<dbReference type="InterPro" id="IPR036322">
    <property type="entry name" value="WD40_repeat_dom_sf"/>
</dbReference>
<evidence type="ECO:0000313" key="2">
    <source>
        <dbReference type="EMBL" id="KAF4662954.1"/>
    </source>
</evidence>
<dbReference type="AlphaFoldDB" id="A0A7J6LUQ5"/>
<dbReference type="Proteomes" id="UP000591131">
    <property type="component" value="Unassembled WGS sequence"/>
</dbReference>
<feature type="compositionally biased region" description="Polar residues" evidence="1">
    <location>
        <begin position="341"/>
        <end position="355"/>
    </location>
</feature>
<comment type="caution">
    <text evidence="2">The sequence shown here is derived from an EMBL/GenBank/DDBJ whole genome shotgun (WGS) entry which is preliminary data.</text>
</comment>
<dbReference type="EMBL" id="JAAPAO010000331">
    <property type="protein sequence ID" value="KAF4662954.1"/>
    <property type="molecule type" value="Genomic_DNA"/>
</dbReference>
<evidence type="ECO:0000256" key="1">
    <source>
        <dbReference type="SAM" id="MobiDB-lite"/>
    </source>
</evidence>
<dbReference type="InterPro" id="IPR015943">
    <property type="entry name" value="WD40/YVTN_repeat-like_dom_sf"/>
</dbReference>
<proteinExistence type="predicted"/>
<dbReference type="SUPFAM" id="SSF50978">
    <property type="entry name" value="WD40 repeat-like"/>
    <property type="match status" value="1"/>
</dbReference>
<organism evidence="2 3">
    <name type="scientific">Perkinsus chesapeaki</name>
    <name type="common">Clam parasite</name>
    <name type="synonym">Perkinsus andrewsi</name>
    <dbReference type="NCBI Taxonomy" id="330153"/>
    <lineage>
        <taxon>Eukaryota</taxon>
        <taxon>Sar</taxon>
        <taxon>Alveolata</taxon>
        <taxon>Perkinsozoa</taxon>
        <taxon>Perkinsea</taxon>
        <taxon>Perkinsida</taxon>
        <taxon>Perkinsidae</taxon>
        <taxon>Perkinsus</taxon>
    </lineage>
</organism>
<gene>
    <name evidence="2" type="ORF">FOL47_005985</name>
</gene>
<name>A0A7J6LUQ5_PERCH</name>
<accession>A0A7J6LUQ5</accession>